<proteinExistence type="predicted"/>
<name>W2TR95_NECAM</name>
<sequence length="165" mass="18696">MEVLSELRMKADVVDEQISAEVSTEGFETMTSDSESDISRAQIISRSVRFAEHREIRRMPADEAQEAREARLPYSPPMFDCSFSVHLPDNIKYTVFFFAPMAFLVAVNLGGVFVVSQFSVSLKGALLAQISSVSYALYLTLYMRYQEKNGEISINLMFGKWILNK</sequence>
<keyword evidence="1" id="KW-1133">Transmembrane helix</keyword>
<dbReference type="STRING" id="51031.W2TR95"/>
<feature type="transmembrane region" description="Helical" evidence="1">
    <location>
        <begin position="95"/>
        <end position="118"/>
    </location>
</feature>
<feature type="transmembrane region" description="Helical" evidence="1">
    <location>
        <begin position="124"/>
        <end position="143"/>
    </location>
</feature>
<accession>W2TR95</accession>
<dbReference type="AlphaFoldDB" id="W2TR95"/>
<dbReference type="Proteomes" id="UP000053676">
    <property type="component" value="Unassembled WGS sequence"/>
</dbReference>
<reference evidence="3" key="1">
    <citation type="journal article" date="2014" name="Nat. Genet.">
        <title>Genome of the human hookworm Necator americanus.</title>
        <authorList>
            <person name="Tang Y.T."/>
            <person name="Gao X."/>
            <person name="Rosa B.A."/>
            <person name="Abubucker S."/>
            <person name="Hallsworth-Pepin K."/>
            <person name="Martin J."/>
            <person name="Tyagi R."/>
            <person name="Heizer E."/>
            <person name="Zhang X."/>
            <person name="Bhonagiri-Palsikar V."/>
            <person name="Minx P."/>
            <person name="Warren W.C."/>
            <person name="Wang Q."/>
            <person name="Zhan B."/>
            <person name="Hotez P.J."/>
            <person name="Sternberg P.W."/>
            <person name="Dougall A."/>
            <person name="Gaze S.T."/>
            <person name="Mulvenna J."/>
            <person name="Sotillo J."/>
            <person name="Ranganathan S."/>
            <person name="Rabelo E.M."/>
            <person name="Wilson R.K."/>
            <person name="Felgner P.L."/>
            <person name="Bethony J."/>
            <person name="Hawdon J.M."/>
            <person name="Gasser R.B."/>
            <person name="Loukas A."/>
            <person name="Mitreva M."/>
        </authorList>
    </citation>
    <scope>NUCLEOTIDE SEQUENCE [LARGE SCALE GENOMIC DNA]</scope>
</reference>
<evidence type="ECO:0000313" key="2">
    <source>
        <dbReference type="EMBL" id="ETN84575.1"/>
    </source>
</evidence>
<dbReference type="EMBL" id="KI657919">
    <property type="protein sequence ID" value="ETN84575.1"/>
    <property type="molecule type" value="Genomic_DNA"/>
</dbReference>
<gene>
    <name evidence="2" type="ORF">NECAME_06811</name>
</gene>
<keyword evidence="1" id="KW-0812">Transmembrane</keyword>
<keyword evidence="1" id="KW-0472">Membrane</keyword>
<dbReference type="OrthoDB" id="10041630at2759"/>
<evidence type="ECO:0000313" key="3">
    <source>
        <dbReference type="Proteomes" id="UP000053676"/>
    </source>
</evidence>
<dbReference type="KEGG" id="nai:NECAME_06811"/>
<organism evidence="2 3">
    <name type="scientific">Necator americanus</name>
    <name type="common">Human hookworm</name>
    <dbReference type="NCBI Taxonomy" id="51031"/>
    <lineage>
        <taxon>Eukaryota</taxon>
        <taxon>Metazoa</taxon>
        <taxon>Ecdysozoa</taxon>
        <taxon>Nematoda</taxon>
        <taxon>Chromadorea</taxon>
        <taxon>Rhabditida</taxon>
        <taxon>Rhabditina</taxon>
        <taxon>Rhabditomorpha</taxon>
        <taxon>Strongyloidea</taxon>
        <taxon>Ancylostomatidae</taxon>
        <taxon>Bunostominae</taxon>
        <taxon>Necator</taxon>
    </lineage>
</organism>
<keyword evidence="3" id="KW-1185">Reference proteome</keyword>
<dbReference type="CTD" id="25346842"/>
<dbReference type="GeneID" id="25346842"/>
<evidence type="ECO:0000256" key="1">
    <source>
        <dbReference type="SAM" id="Phobius"/>
    </source>
</evidence>
<protein>
    <submittedName>
        <fullName evidence="2">Uncharacterized protein</fullName>
    </submittedName>
</protein>